<evidence type="ECO:0000256" key="1">
    <source>
        <dbReference type="ARBA" id="ARBA00004370"/>
    </source>
</evidence>
<keyword evidence="2 8" id="KW-0813">Transport</keyword>
<dbReference type="AlphaFoldDB" id="A0A501PPI2"/>
<dbReference type="InterPro" id="IPR000711">
    <property type="entry name" value="ATPase_OSCP/dsu"/>
</dbReference>
<keyword evidence="5 8" id="KW-0472">Membrane</keyword>
<evidence type="ECO:0000256" key="3">
    <source>
        <dbReference type="ARBA" id="ARBA00022781"/>
    </source>
</evidence>
<name>A0A501PPI2_9PROT</name>
<dbReference type="Pfam" id="PF00213">
    <property type="entry name" value="OSCP"/>
    <property type="match status" value="1"/>
</dbReference>
<dbReference type="PRINTS" id="PR00125">
    <property type="entry name" value="ATPASEDELTA"/>
</dbReference>
<dbReference type="InterPro" id="IPR020781">
    <property type="entry name" value="ATPase_OSCP/d_CS"/>
</dbReference>
<keyword evidence="9" id="KW-0175">Coiled coil</keyword>
<proteinExistence type="inferred from homology"/>
<dbReference type="OrthoDB" id="9796185at2"/>
<dbReference type="NCBIfam" id="NF004406">
    <property type="entry name" value="PRK05758.3-2"/>
    <property type="match status" value="1"/>
</dbReference>
<dbReference type="GO" id="GO:0045259">
    <property type="term" value="C:proton-transporting ATP synthase complex"/>
    <property type="evidence" value="ECO:0007669"/>
    <property type="project" value="UniProtKB-KW"/>
</dbReference>
<evidence type="ECO:0000256" key="6">
    <source>
        <dbReference type="ARBA" id="ARBA00023196"/>
    </source>
</evidence>
<evidence type="ECO:0000256" key="7">
    <source>
        <dbReference type="ARBA" id="ARBA00023310"/>
    </source>
</evidence>
<keyword evidence="6 8" id="KW-0139">CF(1)</keyword>
<dbReference type="Proteomes" id="UP000319148">
    <property type="component" value="Unassembled WGS sequence"/>
</dbReference>
<dbReference type="Gene3D" id="1.10.520.20">
    <property type="entry name" value="N-terminal domain of the delta subunit of the F1F0-ATP synthase"/>
    <property type="match status" value="1"/>
</dbReference>
<dbReference type="EMBL" id="VFIY01000005">
    <property type="protein sequence ID" value="TPD62048.1"/>
    <property type="molecule type" value="Genomic_DNA"/>
</dbReference>
<dbReference type="GO" id="GO:0005886">
    <property type="term" value="C:plasma membrane"/>
    <property type="evidence" value="ECO:0007669"/>
    <property type="project" value="UniProtKB-SubCell"/>
</dbReference>
<evidence type="ECO:0000256" key="4">
    <source>
        <dbReference type="ARBA" id="ARBA00023065"/>
    </source>
</evidence>
<dbReference type="PANTHER" id="PTHR11910">
    <property type="entry name" value="ATP SYNTHASE DELTA CHAIN"/>
    <property type="match status" value="1"/>
</dbReference>
<comment type="caution">
    <text evidence="10">The sequence shown here is derived from an EMBL/GenBank/DDBJ whole genome shotgun (WGS) entry which is preliminary data.</text>
</comment>
<dbReference type="NCBIfam" id="NF004402">
    <property type="entry name" value="PRK05758.2-2"/>
    <property type="match status" value="1"/>
</dbReference>
<dbReference type="GO" id="GO:0046933">
    <property type="term" value="F:proton-transporting ATP synthase activity, rotational mechanism"/>
    <property type="evidence" value="ECO:0007669"/>
    <property type="project" value="UniProtKB-UniRule"/>
</dbReference>
<keyword evidence="4 8" id="KW-0406">Ion transport</keyword>
<evidence type="ECO:0000256" key="8">
    <source>
        <dbReference type="HAMAP-Rule" id="MF_01416"/>
    </source>
</evidence>
<keyword evidence="7 8" id="KW-0066">ATP synthesis</keyword>
<dbReference type="SUPFAM" id="SSF47928">
    <property type="entry name" value="N-terminal domain of the delta subunit of the F1F0-ATP synthase"/>
    <property type="match status" value="1"/>
</dbReference>
<feature type="coiled-coil region" evidence="9">
    <location>
        <begin position="86"/>
        <end position="113"/>
    </location>
</feature>
<comment type="function">
    <text evidence="8">This protein is part of the stalk that links CF(0) to CF(1). It either transmits conformational changes from CF(0) to CF(1) or is implicated in proton conduction.</text>
</comment>
<keyword evidence="3 8" id="KW-0375">Hydrogen ion transport</keyword>
<sequence length="186" mass="19949">MASEKLTISGLAGRYAVALFDLAKEANALDDVAKDLATLEALLNESAELSNLTQSPIFSREQQGKAMAAVAEKAGLGKLVQNFVAVVANNRRLDQLKNIIKEFSRQLAHHKGEVNASVVTAHKLSDEQLDALKAKLKSMVGSDVNVETEVDESLLGGMVVNIGSRMIDSSLKTKLANLEESMKEVG</sequence>
<dbReference type="InterPro" id="IPR026015">
    <property type="entry name" value="ATP_synth_OSCP/delta_N_sf"/>
</dbReference>
<comment type="subcellular location">
    <subcellularLocation>
        <location evidence="8">Cell membrane</location>
        <topology evidence="8">Peripheral membrane protein</topology>
    </subcellularLocation>
    <subcellularLocation>
        <location evidence="1">Membrane</location>
    </subcellularLocation>
</comment>
<protein>
    <recommendedName>
        <fullName evidence="8">ATP synthase subunit delta</fullName>
    </recommendedName>
    <alternativeName>
        <fullName evidence="8">ATP synthase F(1) sector subunit delta</fullName>
    </alternativeName>
    <alternativeName>
        <fullName evidence="8">F-type ATPase subunit delta</fullName>
        <shortName evidence="8">F-ATPase subunit delta</shortName>
    </alternativeName>
</protein>
<keyword evidence="8" id="KW-1003">Cell membrane</keyword>
<dbReference type="PROSITE" id="PS00389">
    <property type="entry name" value="ATPASE_DELTA"/>
    <property type="match status" value="1"/>
</dbReference>
<comment type="similarity">
    <text evidence="8">Belongs to the ATPase delta chain family.</text>
</comment>
<evidence type="ECO:0000256" key="9">
    <source>
        <dbReference type="SAM" id="Coils"/>
    </source>
</evidence>
<evidence type="ECO:0000256" key="5">
    <source>
        <dbReference type="ARBA" id="ARBA00023136"/>
    </source>
</evidence>
<gene>
    <name evidence="8" type="primary">atpH</name>
    <name evidence="10" type="ORF">FIV46_05290</name>
</gene>
<accession>A0A501PPI2</accession>
<evidence type="ECO:0000313" key="10">
    <source>
        <dbReference type="EMBL" id="TPD62048.1"/>
    </source>
</evidence>
<dbReference type="HAMAP" id="MF_01416">
    <property type="entry name" value="ATP_synth_delta_bact"/>
    <property type="match status" value="1"/>
</dbReference>
<evidence type="ECO:0000256" key="2">
    <source>
        <dbReference type="ARBA" id="ARBA00022448"/>
    </source>
</evidence>
<comment type="function">
    <text evidence="8">F(1)F(0) ATP synthase produces ATP from ADP in the presence of a proton or sodium gradient. F-type ATPases consist of two structural domains, F(1) containing the extramembraneous catalytic core and F(0) containing the membrane proton channel, linked together by a central stalk and a peripheral stalk. During catalysis, ATP synthesis in the catalytic domain of F(1) is coupled via a rotary mechanism of the central stalk subunits to proton translocation.</text>
</comment>
<keyword evidence="11" id="KW-1185">Reference proteome</keyword>
<reference evidence="11" key="1">
    <citation type="submission" date="2019-06" db="EMBL/GenBank/DDBJ databases">
        <title>The complete genome of Emcibacter congregatus ZYLT.</title>
        <authorList>
            <person name="Zhao Z."/>
        </authorList>
    </citation>
    <scope>NUCLEOTIDE SEQUENCE [LARGE SCALE GENOMIC DNA]</scope>
    <source>
        <strain evidence="11">MCCC 1A06723</strain>
    </source>
</reference>
<dbReference type="NCBIfam" id="TIGR01145">
    <property type="entry name" value="ATP_synt_delta"/>
    <property type="match status" value="1"/>
</dbReference>
<evidence type="ECO:0000313" key="11">
    <source>
        <dbReference type="Proteomes" id="UP000319148"/>
    </source>
</evidence>
<organism evidence="10 11">
    <name type="scientific">Emcibacter nanhaiensis</name>
    <dbReference type="NCBI Taxonomy" id="1505037"/>
    <lineage>
        <taxon>Bacteria</taxon>
        <taxon>Pseudomonadati</taxon>
        <taxon>Pseudomonadota</taxon>
        <taxon>Alphaproteobacteria</taxon>
        <taxon>Emcibacterales</taxon>
        <taxon>Emcibacteraceae</taxon>
        <taxon>Emcibacter</taxon>
    </lineage>
</organism>